<evidence type="ECO:0000259" key="2">
    <source>
        <dbReference type="Pfam" id="PF07786"/>
    </source>
</evidence>
<keyword evidence="1" id="KW-0472">Membrane</keyword>
<dbReference type="Pfam" id="PF07786">
    <property type="entry name" value="HGSNAT_cat"/>
    <property type="match status" value="1"/>
</dbReference>
<feature type="transmembrane region" description="Helical" evidence="1">
    <location>
        <begin position="289"/>
        <end position="310"/>
    </location>
</feature>
<proteinExistence type="predicted"/>
<evidence type="ECO:0000256" key="1">
    <source>
        <dbReference type="SAM" id="Phobius"/>
    </source>
</evidence>
<sequence>MASWIEYTSPSWRELNMQKLSVDQAYLRAISTTNEDSWVYSLSEECYKCPYSKLLSISPHKRIHTKIGVARSVFFKVFDQDVGDYAFENQTAICEIATNLGEFGVYNLTVTDNKTCTFTTDKEPVDIYLPMLLVAIIFASITIILQATRYLYKRCSRLAETGDSGDELVDMNKKVPVKKRMKSIDTFRGIIIVLMIFVNNGGGEYWWIDHAPWNGLHVADLVFPSFIWIMGVCIPLSIKSQLGRNISKKSILLNILWRSVKLFLIGLFLNSINGAKFEDLRIMGILQRLGIAYFLVASLYTIFVTNEYILPQGRVKRALFDIIYIKYVWIFGIAITAVNMAIIYALDVPGCPRGYLGPGGTP</sequence>
<keyword evidence="1" id="KW-1133">Transmembrane helix</keyword>
<organism evidence="3 4">
    <name type="scientific">Hermetia illucens</name>
    <name type="common">Black soldier fly</name>
    <dbReference type="NCBI Taxonomy" id="343691"/>
    <lineage>
        <taxon>Eukaryota</taxon>
        <taxon>Metazoa</taxon>
        <taxon>Ecdysozoa</taxon>
        <taxon>Arthropoda</taxon>
        <taxon>Hexapoda</taxon>
        <taxon>Insecta</taxon>
        <taxon>Pterygota</taxon>
        <taxon>Neoptera</taxon>
        <taxon>Endopterygota</taxon>
        <taxon>Diptera</taxon>
        <taxon>Brachycera</taxon>
        <taxon>Stratiomyomorpha</taxon>
        <taxon>Stratiomyidae</taxon>
        <taxon>Hermetiinae</taxon>
        <taxon>Hermetia</taxon>
    </lineage>
</organism>
<accession>A0A7R8YMU1</accession>
<protein>
    <recommendedName>
        <fullName evidence="2">Heparan-alpha-glucosaminide N-acetyltransferase catalytic domain-containing protein</fullName>
    </recommendedName>
</protein>
<evidence type="ECO:0000313" key="4">
    <source>
        <dbReference type="Proteomes" id="UP000594454"/>
    </source>
</evidence>
<dbReference type="InterPro" id="IPR012429">
    <property type="entry name" value="HGSNAT_cat"/>
</dbReference>
<feature type="transmembrane region" description="Helical" evidence="1">
    <location>
        <begin position="187"/>
        <end position="208"/>
    </location>
</feature>
<gene>
    <name evidence="3" type="ORF">HERILL_LOCUS1817</name>
</gene>
<dbReference type="PANTHER" id="PTHR31061:SF24">
    <property type="entry name" value="LD22376P"/>
    <property type="match status" value="1"/>
</dbReference>
<feature type="domain" description="Heparan-alpha-glucosaminide N-acetyltransferase catalytic" evidence="2">
    <location>
        <begin position="180"/>
        <end position="302"/>
    </location>
</feature>
<dbReference type="FunCoup" id="A0A7R8YMU1">
    <property type="interactions" value="572"/>
</dbReference>
<keyword evidence="4" id="KW-1185">Reference proteome</keyword>
<dbReference type="InParanoid" id="A0A7R8YMU1"/>
<dbReference type="PANTHER" id="PTHR31061">
    <property type="entry name" value="LD22376P"/>
    <property type="match status" value="1"/>
</dbReference>
<keyword evidence="1" id="KW-0812">Transmembrane</keyword>
<dbReference type="OrthoDB" id="2149840at2759"/>
<feature type="transmembrane region" description="Helical" evidence="1">
    <location>
        <begin position="214"/>
        <end position="238"/>
    </location>
</feature>
<feature type="transmembrane region" description="Helical" evidence="1">
    <location>
        <begin position="127"/>
        <end position="147"/>
    </location>
</feature>
<feature type="transmembrane region" description="Helical" evidence="1">
    <location>
        <begin position="250"/>
        <end position="269"/>
    </location>
</feature>
<dbReference type="AlphaFoldDB" id="A0A7R8YMU1"/>
<evidence type="ECO:0000313" key="3">
    <source>
        <dbReference type="EMBL" id="CAD7078556.1"/>
    </source>
</evidence>
<reference evidence="3 4" key="1">
    <citation type="submission" date="2020-11" db="EMBL/GenBank/DDBJ databases">
        <authorList>
            <person name="Wallbank WR R."/>
            <person name="Pardo Diaz C."/>
            <person name="Kozak K."/>
            <person name="Martin S."/>
            <person name="Jiggins C."/>
            <person name="Moest M."/>
            <person name="Warren A I."/>
            <person name="Generalovic N T."/>
            <person name="Byers J.R.P. K."/>
            <person name="Montejo-Kovacevich G."/>
            <person name="Yen C E."/>
        </authorList>
    </citation>
    <scope>NUCLEOTIDE SEQUENCE [LARGE SCALE GENOMIC DNA]</scope>
</reference>
<dbReference type="Proteomes" id="UP000594454">
    <property type="component" value="Chromosome 1"/>
</dbReference>
<dbReference type="EMBL" id="LR899009">
    <property type="protein sequence ID" value="CAD7078556.1"/>
    <property type="molecule type" value="Genomic_DNA"/>
</dbReference>
<name>A0A7R8YMU1_HERIL</name>
<feature type="transmembrane region" description="Helical" evidence="1">
    <location>
        <begin position="322"/>
        <end position="346"/>
    </location>
</feature>